<dbReference type="OrthoDB" id="5605017at2"/>
<organism evidence="1 2">
    <name type="scientific">Allofrancisella guangzhouensis</name>
    <dbReference type="NCBI Taxonomy" id="594679"/>
    <lineage>
        <taxon>Bacteria</taxon>
        <taxon>Pseudomonadati</taxon>
        <taxon>Pseudomonadota</taxon>
        <taxon>Gammaproteobacteria</taxon>
        <taxon>Thiotrichales</taxon>
        <taxon>Francisellaceae</taxon>
        <taxon>Allofrancisella</taxon>
    </lineage>
</organism>
<evidence type="ECO:0000313" key="2">
    <source>
        <dbReference type="Proteomes" id="UP000031104"/>
    </source>
</evidence>
<dbReference type="Proteomes" id="UP000031104">
    <property type="component" value="Chromosome"/>
</dbReference>
<dbReference type="InterPro" id="IPR023214">
    <property type="entry name" value="HAD_sf"/>
</dbReference>
<dbReference type="Gene3D" id="3.40.50.1000">
    <property type="entry name" value="HAD superfamily/HAD-like"/>
    <property type="match status" value="1"/>
</dbReference>
<dbReference type="HOGENOM" id="CLU_1445706_0_0_6"/>
<name>A0A0A8E689_9GAMM</name>
<dbReference type="EMBL" id="CP010427">
    <property type="protein sequence ID" value="AJC49518.1"/>
    <property type="molecule type" value="Genomic_DNA"/>
</dbReference>
<accession>A0A0A8E689</accession>
<keyword evidence="1" id="KW-0378">Hydrolase</keyword>
<reference evidence="1 2" key="1">
    <citation type="submission" date="2014-12" db="EMBL/GenBank/DDBJ databases">
        <title>Complete genome sequence of Francisella guanzhouensis strain 08HL01032 isolated from air-conditioning system in China.</title>
        <authorList>
            <person name="Svensson D."/>
            <person name="Ohrman C."/>
            <person name="Backman S."/>
            <person name="Karlsson E."/>
            <person name="Nilsson E."/>
            <person name="Bystrom M."/>
            <person name="Larkeryd A."/>
            <person name="Stenberg P."/>
            <person name="Scholtz H.C."/>
            <person name="Forsman M."/>
            <person name="Sjodin A."/>
        </authorList>
    </citation>
    <scope>NUCLEOTIDE SEQUENCE [LARGE SCALE GENOMIC DNA]</scope>
    <source>
        <strain evidence="1 2">08HL01032</strain>
    </source>
</reference>
<proteinExistence type="predicted"/>
<dbReference type="InterPro" id="IPR036412">
    <property type="entry name" value="HAD-like_sf"/>
</dbReference>
<dbReference type="InterPro" id="IPR027706">
    <property type="entry name" value="PGP_Pase"/>
</dbReference>
<dbReference type="AlphaFoldDB" id="A0A0A8E689"/>
<dbReference type="Pfam" id="PF09419">
    <property type="entry name" value="PGP_phosphatase"/>
    <property type="match status" value="1"/>
</dbReference>
<dbReference type="KEGG" id="fgu:SD28_01030"/>
<sequence>MFKRSIYTFNKMLRYKRELKSIKKEHTLESIIQLEPEFLKQKGIKYLALDFDGVLASHGKPQIYPEVKTWLDSFASKFGEERIFILSNKPTNERLKYFRKIYPQIRFISGVAKKPYPEGLLKIQDLLKCDTKEIALVDDRLLTGCLACIIAGSYPILITKPYVDRQNYSKEERFFNFLRYWEQKLFL</sequence>
<evidence type="ECO:0000313" key="1">
    <source>
        <dbReference type="EMBL" id="AJC49518.1"/>
    </source>
</evidence>
<gene>
    <name evidence="1" type="ORF">SD28_01030</name>
</gene>
<dbReference type="GO" id="GO:0008962">
    <property type="term" value="F:phosphatidylglycerophosphatase activity"/>
    <property type="evidence" value="ECO:0007669"/>
    <property type="project" value="InterPro"/>
</dbReference>
<protein>
    <submittedName>
        <fullName evidence="1">HAD family hydrolase</fullName>
    </submittedName>
</protein>
<dbReference type="SUPFAM" id="SSF56784">
    <property type="entry name" value="HAD-like"/>
    <property type="match status" value="1"/>
</dbReference>
<dbReference type="STRING" id="594679.SD28_01030"/>
<keyword evidence="2" id="KW-1185">Reference proteome</keyword>
<dbReference type="RefSeq" id="WP_039125679.1">
    <property type="nucleotide sequence ID" value="NZ_CP010427.1"/>
</dbReference>